<dbReference type="EMBL" id="CM045865">
    <property type="protein sequence ID" value="KAI7962149.1"/>
    <property type="molecule type" value="Genomic_DNA"/>
</dbReference>
<reference evidence="2" key="2">
    <citation type="journal article" date="2018" name="Mol. Plant Microbe Interact.">
        <title>Genome sequence resources for the wheat stripe rust pathogen (Puccinia striiformis f. sp. tritici) and the barley stripe rust pathogen (Puccinia striiformis f. sp. hordei).</title>
        <authorList>
            <person name="Xia C."/>
            <person name="Wang M."/>
            <person name="Yin C."/>
            <person name="Cornejo O.E."/>
            <person name="Hulbert S.H."/>
            <person name="Chen X."/>
        </authorList>
    </citation>
    <scope>NUCLEOTIDE SEQUENCE [LARGE SCALE GENOMIC DNA]</scope>
    <source>
        <strain evidence="2">93-210</strain>
    </source>
</reference>
<proteinExistence type="predicted"/>
<protein>
    <submittedName>
        <fullName evidence="1">Uncharacterized protein</fullName>
    </submittedName>
</protein>
<reference evidence="2" key="1">
    <citation type="journal article" date="2018" name="BMC Genomics">
        <title>Genomic insights into host adaptation between the wheat stripe rust pathogen (Puccinia striiformis f. sp. tritici) and the barley stripe rust pathogen (Puccinia striiformis f. sp. hordei).</title>
        <authorList>
            <person name="Xia C."/>
            <person name="Wang M."/>
            <person name="Yin C."/>
            <person name="Cornejo O.E."/>
            <person name="Hulbert S.H."/>
            <person name="Chen X."/>
        </authorList>
    </citation>
    <scope>NUCLEOTIDE SEQUENCE [LARGE SCALE GENOMIC DNA]</scope>
    <source>
        <strain evidence="2">93-210</strain>
    </source>
</reference>
<gene>
    <name evidence="1" type="ORF">MJO28_000243</name>
</gene>
<keyword evidence="2" id="KW-1185">Reference proteome</keyword>
<evidence type="ECO:0000313" key="1">
    <source>
        <dbReference type="EMBL" id="KAI7962149.1"/>
    </source>
</evidence>
<name>A0ACC0EZG5_9BASI</name>
<evidence type="ECO:0000313" key="2">
    <source>
        <dbReference type="Proteomes" id="UP001060170"/>
    </source>
</evidence>
<reference evidence="1 2" key="3">
    <citation type="journal article" date="2022" name="Microbiol. Spectr.">
        <title>Folding features and dynamics of 3D genome architecture in plant fungal pathogens.</title>
        <authorList>
            <person name="Xia C."/>
        </authorList>
    </citation>
    <scope>NUCLEOTIDE SEQUENCE [LARGE SCALE GENOMIC DNA]</scope>
    <source>
        <strain evidence="1 2">93-210</strain>
    </source>
</reference>
<comment type="caution">
    <text evidence="1">The sequence shown here is derived from an EMBL/GenBank/DDBJ whole genome shotgun (WGS) entry which is preliminary data.</text>
</comment>
<sequence length="193" mass="21141">RAGHSSLRAQFLAPTQTPRWKGSDPPVFGKTFPSISPPRIQESSEIHTMSDQNAKASPSDDKTTNVPSTGTGGTPSDFLKQVVGHQVTVRLNSGVDYRGILSCLDGYMNIALENTEEYVNGIRRNSYGDAFIRGNNGLDSKTLTQEIYRDQRLTILSLNLPFPNLAQFCTSVESNKRVIHSLVESPIASQVTT</sequence>
<feature type="non-terminal residue" evidence="1">
    <location>
        <position position="1"/>
    </location>
</feature>
<dbReference type="Proteomes" id="UP001060170">
    <property type="component" value="Chromosome 1"/>
</dbReference>
<organism evidence="1 2">
    <name type="scientific">Puccinia striiformis f. sp. tritici</name>
    <dbReference type="NCBI Taxonomy" id="168172"/>
    <lineage>
        <taxon>Eukaryota</taxon>
        <taxon>Fungi</taxon>
        <taxon>Dikarya</taxon>
        <taxon>Basidiomycota</taxon>
        <taxon>Pucciniomycotina</taxon>
        <taxon>Pucciniomycetes</taxon>
        <taxon>Pucciniales</taxon>
        <taxon>Pucciniaceae</taxon>
        <taxon>Puccinia</taxon>
    </lineage>
</organism>
<accession>A0ACC0EZG5</accession>